<dbReference type="EMBL" id="AMQN01014353">
    <property type="status" value="NOT_ANNOTATED_CDS"/>
    <property type="molecule type" value="Genomic_DNA"/>
</dbReference>
<evidence type="ECO:0000313" key="11">
    <source>
        <dbReference type="EMBL" id="ELT90480.1"/>
    </source>
</evidence>
<sequence>MQLLLMLLPSVVAGFRQDVVITSVSDEESYNLTDLHVASLHSLTGDTWPGGVATLAATRMALEDIGKRRDLLPGYRIVMTVADSMCEAGRGINGAMMQLMQPPVKMMLAGVSCSLTAQPLASAMLEWNLVSMSASATNVVLSDRKTYPWFFRTTAPDTKMNPARLKMMEVFGWTKFATVHEPEKITEDVLNGARKNNLTVLTSEILTEEPQLQVSALKAKDARIIYVAAFQPFSLAFICELFKQDHYGPHILINTMYWWDPTWIPTSQGLTTCTVDQLMQVMDYAFYIGPTSANTNDTISTISGETNRHFDAKFLEYFNGTWPYGSDFRNPAYDVTWAMALAFNSTMTKLQSTNDKIPVDAVTTMLLDLHISRNLYSMMSIWAAIGIIQSIAFFIFNVKYRHNRLIKMSSPRINGLILAGCVLCYSSNWLADVEDSKLSHSTICVSRLCTFILGFSLAFGSLFAKTWRVHVILTAKSLVSVVISDTHLLLIVLGLVTINASILIAWQFYDPYEIVTTYLPELKVMGDTDDIVHLPMIHSCVSKYNAYFSGALYAVQGITMIFGAFLAWETRQVKLQALNDSKLIGICIYNVAVLSILGGIILFVVEDDLDLSYGFSSGLILCGTMLTANIIFVPKIMSLKHKEEVVGTVLQPSVFKQKPTTEQSSLTIDQWTQTPH</sequence>
<dbReference type="PANTHER" id="PTHR10519">
    <property type="entry name" value="GABA-B RECEPTOR"/>
    <property type="match status" value="1"/>
</dbReference>
<dbReference type="AlphaFoldDB" id="R7TH82"/>
<dbReference type="PRINTS" id="PR01176">
    <property type="entry name" value="GABABRECEPTR"/>
</dbReference>
<evidence type="ECO:0000256" key="1">
    <source>
        <dbReference type="ARBA" id="ARBA00004141"/>
    </source>
</evidence>
<dbReference type="HOGENOM" id="CLU_005240_3_1_1"/>
<feature type="transmembrane region" description="Helical" evidence="9">
    <location>
        <begin position="583"/>
        <end position="605"/>
    </location>
</feature>
<dbReference type="InterPro" id="IPR017978">
    <property type="entry name" value="GPCR_3_C"/>
</dbReference>
<dbReference type="EnsemblMetazoa" id="CapteT196425">
    <property type="protein sequence ID" value="CapteP196425"/>
    <property type="gene ID" value="CapteG196425"/>
</dbReference>
<dbReference type="EMBL" id="KB310907">
    <property type="protein sequence ID" value="ELT90480.1"/>
    <property type="molecule type" value="Genomic_DNA"/>
</dbReference>
<feature type="transmembrane region" description="Helical" evidence="9">
    <location>
        <begin position="375"/>
        <end position="396"/>
    </location>
</feature>
<comment type="subcellular location">
    <subcellularLocation>
        <location evidence="1">Membrane</location>
        <topology evidence="1">Multi-pass membrane protein</topology>
    </subcellularLocation>
</comment>
<feature type="transmembrane region" description="Helical" evidence="9">
    <location>
        <begin position="488"/>
        <end position="509"/>
    </location>
</feature>
<keyword evidence="2 9" id="KW-0812">Transmembrane</keyword>
<dbReference type="GO" id="GO:0038039">
    <property type="term" value="C:G protein-coupled receptor heterodimeric complex"/>
    <property type="evidence" value="ECO:0007669"/>
    <property type="project" value="TreeGrafter"/>
</dbReference>
<dbReference type="Pfam" id="PF01094">
    <property type="entry name" value="ANF_receptor"/>
    <property type="match status" value="1"/>
</dbReference>
<gene>
    <name evidence="11" type="ORF">CAPTEDRAFT_196425</name>
</gene>
<keyword evidence="3 9" id="KW-1133">Transmembrane helix</keyword>
<dbReference type="OMA" id="DINCTSE"/>
<evidence type="ECO:0000256" key="9">
    <source>
        <dbReference type="SAM" id="Phobius"/>
    </source>
</evidence>
<dbReference type="SUPFAM" id="SSF53822">
    <property type="entry name" value="Periplasmic binding protein-like I"/>
    <property type="match status" value="1"/>
</dbReference>
<proteinExistence type="predicted"/>
<keyword evidence="7" id="KW-0325">Glycoprotein</keyword>
<evidence type="ECO:0000256" key="3">
    <source>
        <dbReference type="ARBA" id="ARBA00022989"/>
    </source>
</evidence>
<evidence type="ECO:0000256" key="5">
    <source>
        <dbReference type="ARBA" id="ARBA00023136"/>
    </source>
</evidence>
<dbReference type="Pfam" id="PF00003">
    <property type="entry name" value="7tm_3"/>
    <property type="match status" value="1"/>
</dbReference>
<name>R7TH82_CAPTE</name>
<dbReference type="STRING" id="283909.R7TH82"/>
<reference evidence="12" key="3">
    <citation type="submission" date="2015-06" db="UniProtKB">
        <authorList>
            <consortium name="EnsemblMetazoa"/>
        </authorList>
    </citation>
    <scope>IDENTIFICATION</scope>
</reference>
<dbReference type="CDD" id="cd15047">
    <property type="entry name" value="7tmC_GABA-B-like"/>
    <property type="match status" value="1"/>
</dbReference>
<dbReference type="InterPro" id="IPR002455">
    <property type="entry name" value="GPCR3_GABA-B"/>
</dbReference>
<evidence type="ECO:0000259" key="10">
    <source>
        <dbReference type="PROSITE" id="PS50259"/>
    </source>
</evidence>
<evidence type="ECO:0000256" key="7">
    <source>
        <dbReference type="ARBA" id="ARBA00023180"/>
    </source>
</evidence>
<keyword evidence="4" id="KW-0297">G-protein coupled receptor</keyword>
<accession>R7TH82</accession>
<evidence type="ECO:0000313" key="13">
    <source>
        <dbReference type="Proteomes" id="UP000014760"/>
    </source>
</evidence>
<dbReference type="OrthoDB" id="10056676at2759"/>
<dbReference type="GO" id="GO:0007214">
    <property type="term" value="P:gamma-aminobutyric acid signaling pathway"/>
    <property type="evidence" value="ECO:0007669"/>
    <property type="project" value="TreeGrafter"/>
</dbReference>
<evidence type="ECO:0000256" key="2">
    <source>
        <dbReference type="ARBA" id="ARBA00022692"/>
    </source>
</evidence>
<dbReference type="GO" id="GO:0004965">
    <property type="term" value="F:G protein-coupled GABA receptor activity"/>
    <property type="evidence" value="ECO:0007669"/>
    <property type="project" value="InterPro"/>
</dbReference>
<keyword evidence="6" id="KW-0675">Receptor</keyword>
<dbReference type="EMBL" id="AMQN01014352">
    <property type="status" value="NOT_ANNOTATED_CDS"/>
    <property type="molecule type" value="Genomic_DNA"/>
</dbReference>
<evidence type="ECO:0000256" key="4">
    <source>
        <dbReference type="ARBA" id="ARBA00023040"/>
    </source>
</evidence>
<organism evidence="11">
    <name type="scientific">Capitella teleta</name>
    <name type="common">Polychaete worm</name>
    <dbReference type="NCBI Taxonomy" id="283909"/>
    <lineage>
        <taxon>Eukaryota</taxon>
        <taxon>Metazoa</taxon>
        <taxon>Spiralia</taxon>
        <taxon>Lophotrochozoa</taxon>
        <taxon>Annelida</taxon>
        <taxon>Polychaeta</taxon>
        <taxon>Sedentaria</taxon>
        <taxon>Scolecida</taxon>
        <taxon>Capitellidae</taxon>
        <taxon>Capitella</taxon>
    </lineage>
</organism>
<dbReference type="CDD" id="cd06366">
    <property type="entry name" value="PBP1_GABAb_receptor"/>
    <property type="match status" value="1"/>
</dbReference>
<dbReference type="PANTHER" id="PTHR10519:SF74">
    <property type="entry name" value="GAMMA-AMINOBUTYRIC ACID TYPE B RECEPTOR SUBUNIT 2"/>
    <property type="match status" value="1"/>
</dbReference>
<keyword evidence="5 9" id="KW-0472">Membrane</keyword>
<dbReference type="InterPro" id="IPR028082">
    <property type="entry name" value="Peripla_BP_I"/>
</dbReference>
<evidence type="ECO:0000256" key="6">
    <source>
        <dbReference type="ARBA" id="ARBA00023170"/>
    </source>
</evidence>
<dbReference type="PROSITE" id="PS50259">
    <property type="entry name" value="G_PROTEIN_RECEP_F3_4"/>
    <property type="match status" value="1"/>
</dbReference>
<keyword evidence="13" id="KW-1185">Reference proteome</keyword>
<reference evidence="11 13" key="2">
    <citation type="journal article" date="2013" name="Nature">
        <title>Insights into bilaterian evolution from three spiralian genomes.</title>
        <authorList>
            <person name="Simakov O."/>
            <person name="Marletaz F."/>
            <person name="Cho S.J."/>
            <person name="Edsinger-Gonzales E."/>
            <person name="Havlak P."/>
            <person name="Hellsten U."/>
            <person name="Kuo D.H."/>
            <person name="Larsson T."/>
            <person name="Lv J."/>
            <person name="Arendt D."/>
            <person name="Savage R."/>
            <person name="Osoegawa K."/>
            <person name="de Jong P."/>
            <person name="Grimwood J."/>
            <person name="Chapman J.A."/>
            <person name="Shapiro H."/>
            <person name="Aerts A."/>
            <person name="Otillar R.P."/>
            <person name="Terry A.Y."/>
            <person name="Boore J.L."/>
            <person name="Grigoriev I.V."/>
            <person name="Lindberg D.R."/>
            <person name="Seaver E.C."/>
            <person name="Weisblat D.A."/>
            <person name="Putnam N.H."/>
            <person name="Rokhsar D.S."/>
        </authorList>
    </citation>
    <scope>NUCLEOTIDE SEQUENCE</scope>
    <source>
        <strain evidence="11 13">I ESC-2004</strain>
    </source>
</reference>
<dbReference type="Proteomes" id="UP000014760">
    <property type="component" value="Unassembled WGS sequence"/>
</dbReference>
<dbReference type="Gene3D" id="3.40.50.2300">
    <property type="match status" value="2"/>
</dbReference>
<dbReference type="InterPro" id="IPR001828">
    <property type="entry name" value="ANF_lig-bd_rcpt"/>
</dbReference>
<evidence type="ECO:0000313" key="12">
    <source>
        <dbReference type="EnsemblMetazoa" id="CapteP196425"/>
    </source>
</evidence>
<feature type="transmembrane region" description="Helical" evidence="9">
    <location>
        <begin position="611"/>
        <end position="632"/>
    </location>
</feature>
<feature type="domain" description="G-protein coupled receptors family 3 profile" evidence="10">
    <location>
        <begin position="375"/>
        <end position="644"/>
    </location>
</feature>
<feature type="transmembrane region" description="Helical" evidence="9">
    <location>
        <begin position="416"/>
        <end position="433"/>
    </location>
</feature>
<feature type="transmembrane region" description="Helical" evidence="9">
    <location>
        <begin position="546"/>
        <end position="568"/>
    </location>
</feature>
<feature type="transmembrane region" description="Helical" evidence="9">
    <location>
        <begin position="445"/>
        <end position="467"/>
    </location>
</feature>
<reference evidence="13" key="1">
    <citation type="submission" date="2012-12" db="EMBL/GenBank/DDBJ databases">
        <authorList>
            <person name="Hellsten U."/>
            <person name="Grimwood J."/>
            <person name="Chapman J.A."/>
            <person name="Shapiro H."/>
            <person name="Aerts A."/>
            <person name="Otillar R.P."/>
            <person name="Terry A.Y."/>
            <person name="Boore J.L."/>
            <person name="Simakov O."/>
            <person name="Marletaz F."/>
            <person name="Cho S.-J."/>
            <person name="Edsinger-Gonzales E."/>
            <person name="Havlak P."/>
            <person name="Kuo D.-H."/>
            <person name="Larsson T."/>
            <person name="Lv J."/>
            <person name="Arendt D."/>
            <person name="Savage R."/>
            <person name="Osoegawa K."/>
            <person name="de Jong P."/>
            <person name="Lindberg D.R."/>
            <person name="Seaver E.C."/>
            <person name="Weisblat D.A."/>
            <person name="Putnam N.H."/>
            <person name="Grigoriev I.V."/>
            <person name="Rokhsar D.S."/>
        </authorList>
    </citation>
    <scope>NUCLEOTIDE SEQUENCE</scope>
    <source>
        <strain evidence="13">I ESC-2004</strain>
    </source>
</reference>
<keyword evidence="8" id="KW-0807">Transducer</keyword>
<evidence type="ECO:0000256" key="8">
    <source>
        <dbReference type="ARBA" id="ARBA00023224"/>
    </source>
</evidence>
<protein>
    <recommendedName>
        <fullName evidence="10">G-protein coupled receptors family 3 profile domain-containing protein</fullName>
    </recommendedName>
</protein>